<proteinExistence type="predicted"/>
<gene>
    <name evidence="1" type="ORF">Metal_2324</name>
</gene>
<organism evidence="1 2">
    <name type="scientific">Methylomicrobium album BG8</name>
    <dbReference type="NCBI Taxonomy" id="686340"/>
    <lineage>
        <taxon>Bacteria</taxon>
        <taxon>Pseudomonadati</taxon>
        <taxon>Pseudomonadota</taxon>
        <taxon>Gammaproteobacteria</taxon>
        <taxon>Methylococcales</taxon>
        <taxon>Methylococcaceae</taxon>
        <taxon>Methylomicrobium</taxon>
    </lineage>
</organism>
<reference evidence="1 2" key="1">
    <citation type="journal article" date="2013" name="Genome Announc.">
        <title>Genome Sequence of the Obligate Gammaproteobacterial Methanotroph Methylomicrobium album Strain BG8.</title>
        <authorList>
            <person name="Kits K.D."/>
            <person name="Kalyuzhnaya M.G."/>
            <person name="Klotz M.G."/>
            <person name="Jetten M.S."/>
            <person name="Op den Camp H.J."/>
            <person name="Vuilleumier S."/>
            <person name="Bringel F."/>
            <person name="Dispirito A.A."/>
            <person name="Murrell J.C."/>
            <person name="Bruce D."/>
            <person name="Cheng J.F."/>
            <person name="Copeland A."/>
            <person name="Goodwin L."/>
            <person name="Hauser L."/>
            <person name="Lajus A."/>
            <person name="Land M.L."/>
            <person name="Lapidus A."/>
            <person name="Lucas S."/>
            <person name="Medigue C."/>
            <person name="Pitluck S."/>
            <person name="Woyke T."/>
            <person name="Zeytun A."/>
            <person name="Stein L.Y."/>
        </authorList>
    </citation>
    <scope>NUCLEOTIDE SEQUENCE [LARGE SCALE GENOMIC DNA]</scope>
    <source>
        <strain evidence="1 2">BG8</strain>
    </source>
</reference>
<protein>
    <submittedName>
        <fullName evidence="1">Uncharacterized protein</fullName>
    </submittedName>
</protein>
<dbReference type="STRING" id="686340.Metal_2324"/>
<sequence>MPADRHWQPKVLLKICLYPSLLSRRKNNLAHAFAIEPTVEKVGAAARCPNLRGYAHLTEPFLENPILHSGGDYFENVLIYNTNCQICFSVNSFLWPRMAV</sequence>
<dbReference type="HOGENOM" id="CLU_2302550_0_0_6"/>
<dbReference type="EMBL" id="CM001475">
    <property type="protein sequence ID" value="EIC30060.1"/>
    <property type="molecule type" value="Genomic_DNA"/>
</dbReference>
<evidence type="ECO:0000313" key="2">
    <source>
        <dbReference type="Proteomes" id="UP000005090"/>
    </source>
</evidence>
<dbReference type="AlphaFoldDB" id="H8GGU7"/>
<name>H8GGU7_METAL</name>
<accession>H8GGU7</accession>
<evidence type="ECO:0000313" key="1">
    <source>
        <dbReference type="EMBL" id="EIC30060.1"/>
    </source>
</evidence>
<dbReference type="Proteomes" id="UP000005090">
    <property type="component" value="Chromosome"/>
</dbReference>
<keyword evidence="2" id="KW-1185">Reference proteome</keyword>